<feature type="transmembrane region" description="Helical" evidence="4">
    <location>
        <begin position="107"/>
        <end position="124"/>
    </location>
</feature>
<keyword evidence="3 4" id="KW-0472">Membrane</keyword>
<keyword evidence="4" id="KW-0406">Ion transport</keyword>
<evidence type="ECO:0000313" key="6">
    <source>
        <dbReference type="Proteomes" id="UP000001064"/>
    </source>
</evidence>
<dbReference type="GeneID" id="10508057"/>
<keyword evidence="4" id="KW-0186">Copper</keyword>
<dbReference type="Proteomes" id="UP000001064">
    <property type="component" value="Unassembled WGS sequence"/>
</dbReference>
<dbReference type="PANTHER" id="PTHR12483:SF115">
    <property type="entry name" value="COPPER TRANSPORT PROTEIN"/>
    <property type="match status" value="1"/>
</dbReference>
<dbReference type="EMBL" id="GL871168">
    <property type="protein sequence ID" value="EGC32900.1"/>
    <property type="molecule type" value="Genomic_DNA"/>
</dbReference>
<dbReference type="OrthoDB" id="161814at2759"/>
<feature type="transmembrane region" description="Helical" evidence="4">
    <location>
        <begin position="81"/>
        <end position="101"/>
    </location>
</feature>
<dbReference type="PANTHER" id="PTHR12483">
    <property type="entry name" value="SOLUTE CARRIER FAMILY 31 COPPER TRANSPORTERS"/>
    <property type="match status" value="1"/>
</dbReference>
<dbReference type="eggNOG" id="KOG3386">
    <property type="taxonomic scope" value="Eukaryota"/>
</dbReference>
<dbReference type="GO" id="GO:0005375">
    <property type="term" value="F:copper ion transmembrane transporter activity"/>
    <property type="evidence" value="ECO:0007669"/>
    <property type="project" value="UniProtKB-UniRule"/>
</dbReference>
<dbReference type="VEuPathDB" id="AmoebaDB:DICPUDRAFT_81308"/>
<proteinExistence type="inferred from homology"/>
<evidence type="ECO:0000256" key="4">
    <source>
        <dbReference type="RuleBase" id="RU367022"/>
    </source>
</evidence>
<dbReference type="GO" id="GO:0016020">
    <property type="term" value="C:membrane"/>
    <property type="evidence" value="ECO:0007669"/>
    <property type="project" value="UniProtKB-SubCell"/>
</dbReference>
<feature type="transmembrane region" description="Helical" evidence="4">
    <location>
        <begin position="24"/>
        <end position="43"/>
    </location>
</feature>
<dbReference type="AlphaFoldDB" id="F0ZT37"/>
<evidence type="ECO:0000256" key="1">
    <source>
        <dbReference type="ARBA" id="ARBA00022692"/>
    </source>
</evidence>
<evidence type="ECO:0000256" key="3">
    <source>
        <dbReference type="ARBA" id="ARBA00023136"/>
    </source>
</evidence>
<gene>
    <name evidence="5" type="ORF">DICPUDRAFT_81308</name>
</gene>
<reference evidence="6" key="1">
    <citation type="journal article" date="2011" name="Genome Biol.">
        <title>Comparative genomics of the social amoebae Dictyostelium discoideum and Dictyostelium purpureum.</title>
        <authorList>
            <consortium name="US DOE Joint Genome Institute (JGI-PGF)"/>
            <person name="Sucgang R."/>
            <person name="Kuo A."/>
            <person name="Tian X."/>
            <person name="Salerno W."/>
            <person name="Parikh A."/>
            <person name="Feasley C.L."/>
            <person name="Dalin E."/>
            <person name="Tu H."/>
            <person name="Huang E."/>
            <person name="Barry K."/>
            <person name="Lindquist E."/>
            <person name="Shapiro H."/>
            <person name="Bruce D."/>
            <person name="Schmutz J."/>
            <person name="Salamov A."/>
            <person name="Fey P."/>
            <person name="Gaudet P."/>
            <person name="Anjard C."/>
            <person name="Babu M.M."/>
            <person name="Basu S."/>
            <person name="Bushmanova Y."/>
            <person name="van der Wel H."/>
            <person name="Katoh-Kurasawa M."/>
            <person name="Dinh C."/>
            <person name="Coutinho P.M."/>
            <person name="Saito T."/>
            <person name="Elias M."/>
            <person name="Schaap P."/>
            <person name="Kay R.R."/>
            <person name="Henrissat B."/>
            <person name="Eichinger L."/>
            <person name="Rivero F."/>
            <person name="Putnam N.H."/>
            <person name="West C.M."/>
            <person name="Loomis W.F."/>
            <person name="Chisholm R.L."/>
            <person name="Shaulsky G."/>
            <person name="Strassmann J.E."/>
            <person name="Queller D.C."/>
            <person name="Kuspa A."/>
            <person name="Grigoriev I.V."/>
        </authorList>
    </citation>
    <scope>NUCLEOTIDE SEQUENCE [LARGE SCALE GENOMIC DNA]</scope>
    <source>
        <strain evidence="6">QSDP1</strain>
    </source>
</reference>
<evidence type="ECO:0000313" key="5">
    <source>
        <dbReference type="EMBL" id="EGC32900.1"/>
    </source>
</evidence>
<dbReference type="InParanoid" id="F0ZT37"/>
<evidence type="ECO:0000256" key="2">
    <source>
        <dbReference type="ARBA" id="ARBA00022989"/>
    </source>
</evidence>
<dbReference type="FunCoup" id="F0ZT37">
    <property type="interactions" value="33"/>
</dbReference>
<keyword evidence="4" id="KW-0187">Copper transport</keyword>
<protein>
    <recommendedName>
        <fullName evidence="4">Copper transport protein</fullName>
    </recommendedName>
</protein>
<sequence>MMVFHWSYENSPLLFPGWVFNSPGAYALTLMICFAISMFSEWWSTYRHSLNTRVSDNNTIFIKRDDHFSIKELYNKFLDSHLWKTIVHMVAFTINYMVMFFVMSFNGGIAISVILGIGTGYFLFAKKRYVAVVDDLCH</sequence>
<accession>F0ZT37</accession>
<dbReference type="InterPro" id="IPR007274">
    <property type="entry name" value="Cop_transporter"/>
</dbReference>
<keyword evidence="1 4" id="KW-0812">Transmembrane</keyword>
<comment type="subcellular location">
    <subcellularLocation>
        <location evidence="4">Membrane</location>
        <topology evidence="4">Multi-pass membrane protein</topology>
    </subcellularLocation>
</comment>
<dbReference type="Pfam" id="PF04145">
    <property type="entry name" value="Ctr"/>
    <property type="match status" value="1"/>
</dbReference>
<keyword evidence="6" id="KW-1185">Reference proteome</keyword>
<dbReference type="OMA" id="LWKTIVH"/>
<keyword evidence="2 4" id="KW-1133">Transmembrane helix</keyword>
<keyword evidence="4" id="KW-0813">Transport</keyword>
<comment type="similarity">
    <text evidence="4">Belongs to the copper transporter (Ctr) (TC 1.A.56) family. SLC31A subfamily.</text>
</comment>
<organism evidence="5 6">
    <name type="scientific">Dictyostelium purpureum</name>
    <name type="common">Slime mold</name>
    <dbReference type="NCBI Taxonomy" id="5786"/>
    <lineage>
        <taxon>Eukaryota</taxon>
        <taxon>Amoebozoa</taxon>
        <taxon>Evosea</taxon>
        <taxon>Eumycetozoa</taxon>
        <taxon>Dictyostelia</taxon>
        <taxon>Dictyosteliales</taxon>
        <taxon>Dictyosteliaceae</taxon>
        <taxon>Dictyostelium</taxon>
    </lineage>
</organism>
<name>F0ZT37_DICPU</name>
<dbReference type="KEGG" id="dpp:DICPUDRAFT_81308"/>
<dbReference type="RefSeq" id="XP_003290585.1">
    <property type="nucleotide sequence ID" value="XM_003290537.1"/>
</dbReference>